<dbReference type="PANTHER" id="PTHR11654">
    <property type="entry name" value="OLIGOPEPTIDE TRANSPORTER-RELATED"/>
    <property type="match status" value="1"/>
</dbReference>
<evidence type="ECO:0000256" key="2">
    <source>
        <dbReference type="ARBA" id="ARBA00005982"/>
    </source>
</evidence>
<reference evidence="7" key="2">
    <citation type="submission" date="2023-06" db="EMBL/GenBank/DDBJ databases">
        <authorList>
            <person name="Swenson N.G."/>
            <person name="Wegrzyn J.L."/>
            <person name="Mcevoy S.L."/>
        </authorList>
    </citation>
    <scope>NUCLEOTIDE SEQUENCE</scope>
    <source>
        <strain evidence="7">NS2018</strain>
        <tissue evidence="7">Leaf</tissue>
    </source>
</reference>
<evidence type="ECO:0000256" key="6">
    <source>
        <dbReference type="SAM" id="Phobius"/>
    </source>
</evidence>
<gene>
    <name evidence="7" type="ORF">LWI29_014357</name>
</gene>
<feature type="transmembrane region" description="Helical" evidence="6">
    <location>
        <begin position="245"/>
        <end position="267"/>
    </location>
</feature>
<evidence type="ECO:0000256" key="5">
    <source>
        <dbReference type="ARBA" id="ARBA00023136"/>
    </source>
</evidence>
<name>A0AA39RH68_ACESA</name>
<reference evidence="7" key="1">
    <citation type="journal article" date="2022" name="Plant J.">
        <title>Strategies of tolerance reflected in two North American maple genomes.</title>
        <authorList>
            <person name="McEvoy S.L."/>
            <person name="Sezen U.U."/>
            <person name="Trouern-Trend A."/>
            <person name="McMahon S.M."/>
            <person name="Schaberg P.G."/>
            <person name="Yang J."/>
            <person name="Wegrzyn J.L."/>
            <person name="Swenson N.G."/>
        </authorList>
    </citation>
    <scope>NUCLEOTIDE SEQUENCE</scope>
    <source>
        <strain evidence="7">NS2018</strain>
    </source>
</reference>
<evidence type="ECO:0000313" key="8">
    <source>
        <dbReference type="Proteomes" id="UP001168877"/>
    </source>
</evidence>
<accession>A0AA39RH68</accession>
<dbReference type="Gene3D" id="1.20.1250.20">
    <property type="entry name" value="MFS general substrate transporter like domains"/>
    <property type="match status" value="2"/>
</dbReference>
<feature type="transmembrane region" description="Helical" evidence="6">
    <location>
        <begin position="205"/>
        <end position="225"/>
    </location>
</feature>
<comment type="caution">
    <text evidence="7">The sequence shown here is derived from an EMBL/GenBank/DDBJ whole genome shotgun (WGS) entry which is preliminary data.</text>
</comment>
<dbReference type="SUPFAM" id="SSF103473">
    <property type="entry name" value="MFS general substrate transporter"/>
    <property type="match status" value="1"/>
</dbReference>
<dbReference type="GO" id="GO:0016020">
    <property type="term" value="C:membrane"/>
    <property type="evidence" value="ECO:0007669"/>
    <property type="project" value="UniProtKB-SubCell"/>
</dbReference>
<dbReference type="Proteomes" id="UP001168877">
    <property type="component" value="Unassembled WGS sequence"/>
</dbReference>
<keyword evidence="3 6" id="KW-0812">Transmembrane</keyword>
<proteinExistence type="inferred from homology"/>
<sequence>MVTLTAMVPNLRPPHCTGEQRNHGQCIAPNKTQLAFLNLAIFFLAIGGGGIRPCSIPFAGYQFDSTTDKGKKDNSFFNWYYTSFAIVLLISSTLMTYVQTFNWAWGFTIPTICMVSGLISYSLPGLEFTSAIIEDANEISRADGCCKNPWRLCSIQQVDELKCLMNIVPIWESAIISFIPLAGISAFLSVQALRMDRHLGPNFEIPAASISVVTFTVMVIFLPIYDRFMVPALENITKQEGGGITLLQRIGLGNIFSVLALLVAGFVERKRKAFTILHAAPVSVMYNKQFPDRAHEKCR</sequence>
<keyword evidence="5 6" id="KW-0472">Membrane</keyword>
<comment type="similarity">
    <text evidence="2">Belongs to the major facilitator superfamily. Proton-dependent oligopeptide transporter (POT/PTR) (TC 2.A.17) family.</text>
</comment>
<evidence type="ECO:0000256" key="4">
    <source>
        <dbReference type="ARBA" id="ARBA00022989"/>
    </source>
</evidence>
<feature type="transmembrane region" description="Helical" evidence="6">
    <location>
        <begin position="79"/>
        <end position="98"/>
    </location>
</feature>
<feature type="transmembrane region" description="Helical" evidence="6">
    <location>
        <begin position="105"/>
        <end position="123"/>
    </location>
</feature>
<keyword evidence="4 6" id="KW-1133">Transmembrane helix</keyword>
<evidence type="ECO:0000313" key="7">
    <source>
        <dbReference type="EMBL" id="KAK0573841.1"/>
    </source>
</evidence>
<feature type="transmembrane region" description="Helical" evidence="6">
    <location>
        <begin position="174"/>
        <end position="193"/>
    </location>
</feature>
<dbReference type="InterPro" id="IPR000109">
    <property type="entry name" value="POT_fam"/>
</dbReference>
<comment type="subcellular location">
    <subcellularLocation>
        <location evidence="1">Membrane</location>
        <topology evidence="1">Multi-pass membrane protein</topology>
    </subcellularLocation>
</comment>
<keyword evidence="8" id="KW-1185">Reference proteome</keyword>
<organism evidence="7 8">
    <name type="scientific">Acer saccharum</name>
    <name type="common">Sugar maple</name>
    <dbReference type="NCBI Taxonomy" id="4024"/>
    <lineage>
        <taxon>Eukaryota</taxon>
        <taxon>Viridiplantae</taxon>
        <taxon>Streptophyta</taxon>
        <taxon>Embryophyta</taxon>
        <taxon>Tracheophyta</taxon>
        <taxon>Spermatophyta</taxon>
        <taxon>Magnoliopsida</taxon>
        <taxon>eudicotyledons</taxon>
        <taxon>Gunneridae</taxon>
        <taxon>Pentapetalae</taxon>
        <taxon>rosids</taxon>
        <taxon>malvids</taxon>
        <taxon>Sapindales</taxon>
        <taxon>Sapindaceae</taxon>
        <taxon>Hippocastanoideae</taxon>
        <taxon>Acereae</taxon>
        <taxon>Acer</taxon>
    </lineage>
</organism>
<feature type="transmembrane region" description="Helical" evidence="6">
    <location>
        <begin position="35"/>
        <end position="59"/>
    </location>
</feature>
<dbReference type="GO" id="GO:0022857">
    <property type="term" value="F:transmembrane transporter activity"/>
    <property type="evidence" value="ECO:0007669"/>
    <property type="project" value="InterPro"/>
</dbReference>
<protein>
    <submittedName>
        <fullName evidence="7">Uncharacterized protein</fullName>
    </submittedName>
</protein>
<dbReference type="Pfam" id="PF00854">
    <property type="entry name" value="PTR2"/>
    <property type="match status" value="2"/>
</dbReference>
<dbReference type="AlphaFoldDB" id="A0AA39RH68"/>
<dbReference type="EMBL" id="JAUESC010000387">
    <property type="protein sequence ID" value="KAK0573841.1"/>
    <property type="molecule type" value="Genomic_DNA"/>
</dbReference>
<evidence type="ECO:0000256" key="1">
    <source>
        <dbReference type="ARBA" id="ARBA00004141"/>
    </source>
</evidence>
<evidence type="ECO:0000256" key="3">
    <source>
        <dbReference type="ARBA" id="ARBA00022692"/>
    </source>
</evidence>
<dbReference type="InterPro" id="IPR036259">
    <property type="entry name" value="MFS_trans_sf"/>
</dbReference>